<dbReference type="SUPFAM" id="SSF57535">
    <property type="entry name" value="Complement control module/SCR domain"/>
    <property type="match status" value="5"/>
</dbReference>
<keyword evidence="2" id="KW-0677">Repeat</keyword>
<feature type="domain" description="Sushi" evidence="6">
    <location>
        <begin position="1"/>
        <end position="58"/>
    </location>
</feature>
<evidence type="ECO:0000256" key="3">
    <source>
        <dbReference type="ARBA" id="ARBA00023157"/>
    </source>
</evidence>
<sequence length="338" mass="36157">MCPAPEVANSVKKGVTHDYKVGAMVTVACSAGFEARGERNVKCGDDGQWQPPLPQCVPRAATTKAAVAAMCPAPEVANSVKKGVTHDYKVGAMVTVACSAGFEARGERNVKCGDDGQWQPPLPQCVPRAATTSRCGVPETPRGSNVQLAPKFFSIESFAAGAKVYYLCGVGHVRDQGSKYRKCIRGQWSPLELQCRRRLCGSAGEIHNGRYIYTGVEFGDIATAKCDSGFQLVGQATRNCLSRGWDGHDPLCEELSCEDPPEVPNAEVVGFAEAPYSPRTVVTYRCQVGVLIGPSDIWCTDNGTWSSPLPQCKGTSHQVLNRAPGGGTSRGRFTNKLL</sequence>
<feature type="disulfide bond" evidence="4">
    <location>
        <begin position="168"/>
        <end position="195"/>
    </location>
</feature>
<feature type="domain" description="Sushi" evidence="6">
    <location>
        <begin position="69"/>
        <end position="127"/>
    </location>
</feature>
<feature type="disulfide bond" evidence="4">
    <location>
        <begin position="98"/>
        <end position="125"/>
    </location>
</feature>
<evidence type="ECO:0000256" key="1">
    <source>
        <dbReference type="ARBA" id="ARBA00022729"/>
    </source>
</evidence>
<feature type="domain" description="Sushi" evidence="6">
    <location>
        <begin position="198"/>
        <end position="254"/>
    </location>
</feature>
<dbReference type="PANTHER" id="PTHR45656">
    <property type="entry name" value="PROTEIN CBR-CLEC-78"/>
    <property type="match status" value="1"/>
</dbReference>
<keyword evidence="1" id="KW-0732">Signal</keyword>
<dbReference type="Proteomes" id="UP001497482">
    <property type="component" value="Chromosome 5"/>
</dbReference>
<evidence type="ECO:0000256" key="4">
    <source>
        <dbReference type="PROSITE-ProRule" id="PRU00302"/>
    </source>
</evidence>
<name>A0AAV2LZU1_KNICA</name>
<dbReference type="Gene3D" id="2.10.70.10">
    <property type="entry name" value="Complement Module, domain 1"/>
    <property type="match status" value="5"/>
</dbReference>
<dbReference type="InterPro" id="IPR000436">
    <property type="entry name" value="Sushi_SCR_CCP_dom"/>
</dbReference>
<dbReference type="InterPro" id="IPR051277">
    <property type="entry name" value="SEZ6_CSMD_C4BPB_Regulators"/>
</dbReference>
<protein>
    <recommendedName>
        <fullName evidence="6">Sushi domain-containing protein</fullName>
    </recommendedName>
</protein>
<dbReference type="InterPro" id="IPR035976">
    <property type="entry name" value="Sushi/SCR/CCP_sf"/>
</dbReference>
<keyword evidence="8" id="KW-1185">Reference proteome</keyword>
<dbReference type="PANTHER" id="PTHR45656:SF4">
    <property type="entry name" value="PROTEIN CBR-CLEC-78"/>
    <property type="match status" value="1"/>
</dbReference>
<evidence type="ECO:0000256" key="2">
    <source>
        <dbReference type="ARBA" id="ARBA00022737"/>
    </source>
</evidence>
<evidence type="ECO:0000256" key="5">
    <source>
        <dbReference type="SAM" id="MobiDB-lite"/>
    </source>
</evidence>
<dbReference type="Pfam" id="PF00084">
    <property type="entry name" value="Sushi"/>
    <property type="match status" value="5"/>
</dbReference>
<keyword evidence="3 4" id="KW-1015">Disulfide bond</keyword>
<comment type="caution">
    <text evidence="4">Lacks conserved residue(s) required for the propagation of feature annotation.</text>
</comment>
<feature type="disulfide bond" evidence="4">
    <location>
        <begin position="29"/>
        <end position="56"/>
    </location>
</feature>
<evidence type="ECO:0000313" key="7">
    <source>
        <dbReference type="EMBL" id="CAL1606553.1"/>
    </source>
</evidence>
<proteinExistence type="predicted"/>
<organism evidence="7 8">
    <name type="scientific">Knipowitschia caucasica</name>
    <name type="common">Caucasian dwarf goby</name>
    <name type="synonym">Pomatoschistus caucasicus</name>
    <dbReference type="NCBI Taxonomy" id="637954"/>
    <lineage>
        <taxon>Eukaryota</taxon>
        <taxon>Metazoa</taxon>
        <taxon>Chordata</taxon>
        <taxon>Craniata</taxon>
        <taxon>Vertebrata</taxon>
        <taxon>Euteleostomi</taxon>
        <taxon>Actinopterygii</taxon>
        <taxon>Neopterygii</taxon>
        <taxon>Teleostei</taxon>
        <taxon>Neoteleostei</taxon>
        <taxon>Acanthomorphata</taxon>
        <taxon>Gobiaria</taxon>
        <taxon>Gobiiformes</taxon>
        <taxon>Gobioidei</taxon>
        <taxon>Gobiidae</taxon>
        <taxon>Gobiinae</taxon>
        <taxon>Knipowitschia</taxon>
    </lineage>
</organism>
<feature type="domain" description="Sushi" evidence="6">
    <location>
        <begin position="255"/>
        <end position="314"/>
    </location>
</feature>
<accession>A0AAV2LZU1</accession>
<dbReference type="PROSITE" id="PS50923">
    <property type="entry name" value="SUSHI"/>
    <property type="match status" value="5"/>
</dbReference>
<keyword evidence="4" id="KW-0768">Sushi</keyword>
<dbReference type="SMART" id="SM00032">
    <property type="entry name" value="CCP"/>
    <property type="match status" value="5"/>
</dbReference>
<gene>
    <name evidence="7" type="ORF">KC01_LOCUS33712</name>
</gene>
<evidence type="ECO:0000259" key="6">
    <source>
        <dbReference type="PROSITE" id="PS50923"/>
    </source>
</evidence>
<dbReference type="EMBL" id="OZ035827">
    <property type="protein sequence ID" value="CAL1606553.1"/>
    <property type="molecule type" value="Genomic_DNA"/>
</dbReference>
<dbReference type="AlphaFoldDB" id="A0AAV2LZU1"/>
<evidence type="ECO:0000313" key="8">
    <source>
        <dbReference type="Proteomes" id="UP001497482"/>
    </source>
</evidence>
<feature type="domain" description="Sushi" evidence="6">
    <location>
        <begin position="133"/>
        <end position="197"/>
    </location>
</feature>
<reference evidence="7 8" key="1">
    <citation type="submission" date="2024-04" db="EMBL/GenBank/DDBJ databases">
        <authorList>
            <person name="Waldvogel A.-M."/>
            <person name="Schoenle A."/>
        </authorList>
    </citation>
    <scope>NUCLEOTIDE SEQUENCE [LARGE SCALE GENOMIC DNA]</scope>
</reference>
<dbReference type="CDD" id="cd00033">
    <property type="entry name" value="CCP"/>
    <property type="match status" value="5"/>
</dbReference>
<feature type="region of interest" description="Disordered" evidence="5">
    <location>
        <begin position="316"/>
        <end position="338"/>
    </location>
</feature>